<dbReference type="Proteomes" id="UP001230908">
    <property type="component" value="Unassembled WGS sequence"/>
</dbReference>
<organism evidence="2 3">
    <name type="scientific">Phytohabitans maris</name>
    <dbReference type="NCBI Taxonomy" id="3071409"/>
    <lineage>
        <taxon>Bacteria</taxon>
        <taxon>Bacillati</taxon>
        <taxon>Actinomycetota</taxon>
        <taxon>Actinomycetes</taxon>
        <taxon>Micromonosporales</taxon>
        <taxon>Micromonosporaceae</taxon>
    </lineage>
</organism>
<evidence type="ECO:0000313" key="2">
    <source>
        <dbReference type="EMBL" id="MDQ7903970.1"/>
    </source>
</evidence>
<name>A0ABU0ZAB1_9ACTN</name>
<sequence>MTPRTLARTAGLLYLIVAVTGGFAELYVRSGALVPGDAAATAANIAESATLFRAGFATDLVNITCVLLVGLTMHALLKPAPATPALATPASTTPAHHAPDTSASEPARTDTATPDSVQVETATPDSGRTETATPDSGRTETAAVDR</sequence>
<comment type="caution">
    <text evidence="2">The sequence shown here is derived from an EMBL/GenBank/DDBJ whole genome shotgun (WGS) entry which is preliminary data.</text>
</comment>
<protein>
    <submittedName>
        <fullName evidence="2">DUF4386 family protein</fullName>
    </submittedName>
</protein>
<gene>
    <name evidence="2" type="ORF">RB614_05465</name>
</gene>
<accession>A0ABU0ZAB1</accession>
<dbReference type="RefSeq" id="WP_308711246.1">
    <property type="nucleotide sequence ID" value="NZ_JAVHUY010000004.1"/>
</dbReference>
<feature type="compositionally biased region" description="Low complexity" evidence="1">
    <location>
        <begin position="83"/>
        <end position="96"/>
    </location>
</feature>
<feature type="compositionally biased region" description="Polar residues" evidence="1">
    <location>
        <begin position="110"/>
        <end position="136"/>
    </location>
</feature>
<dbReference type="Pfam" id="PF14329">
    <property type="entry name" value="DUF4386"/>
    <property type="match status" value="1"/>
</dbReference>
<dbReference type="EMBL" id="JAVHUY010000004">
    <property type="protein sequence ID" value="MDQ7903970.1"/>
    <property type="molecule type" value="Genomic_DNA"/>
</dbReference>
<feature type="region of interest" description="Disordered" evidence="1">
    <location>
        <begin position="83"/>
        <end position="146"/>
    </location>
</feature>
<dbReference type="InterPro" id="IPR025495">
    <property type="entry name" value="DUF4386"/>
</dbReference>
<keyword evidence="3" id="KW-1185">Reference proteome</keyword>
<evidence type="ECO:0000313" key="3">
    <source>
        <dbReference type="Proteomes" id="UP001230908"/>
    </source>
</evidence>
<proteinExistence type="predicted"/>
<evidence type="ECO:0000256" key="1">
    <source>
        <dbReference type="SAM" id="MobiDB-lite"/>
    </source>
</evidence>
<reference evidence="2 3" key="1">
    <citation type="submission" date="2023-08" db="EMBL/GenBank/DDBJ databases">
        <title>Phytohabitans sansha sp. nov., isolated from marine sediment.</title>
        <authorList>
            <person name="Zhao Y."/>
            <person name="Yi K."/>
        </authorList>
    </citation>
    <scope>NUCLEOTIDE SEQUENCE [LARGE SCALE GENOMIC DNA]</scope>
    <source>
        <strain evidence="2 3">ZYX-F-186</strain>
    </source>
</reference>